<evidence type="ECO:0000313" key="14">
    <source>
        <dbReference type="Proteomes" id="UP001629214"/>
    </source>
</evidence>
<evidence type="ECO:0000259" key="10">
    <source>
        <dbReference type="Pfam" id="PF02670"/>
    </source>
</evidence>
<comment type="function">
    <text evidence="9">Catalyzes the NADPH-dependent rearrangement and reduction of 1-deoxy-D-xylulose-5-phosphate (DXP) to 2-C-methyl-D-erythritol 4-phosphate (MEP).</text>
</comment>
<feature type="binding site" evidence="9">
    <location>
        <position position="10"/>
    </location>
    <ligand>
        <name>NADPH</name>
        <dbReference type="ChEBI" id="CHEBI:57783"/>
    </ligand>
</feature>
<dbReference type="InterPro" id="IPR013512">
    <property type="entry name" value="DXP_reductoisomerase_N"/>
</dbReference>
<evidence type="ECO:0000256" key="9">
    <source>
        <dbReference type="HAMAP-Rule" id="MF_00183"/>
    </source>
</evidence>
<feature type="binding site" evidence="9">
    <location>
        <position position="226"/>
    </location>
    <ligand>
        <name>1-deoxy-D-xylulose 5-phosphate</name>
        <dbReference type="ChEBI" id="CHEBI:57792"/>
    </ligand>
</feature>
<dbReference type="Pfam" id="PF08436">
    <property type="entry name" value="DXP_redisom_C"/>
    <property type="match status" value="1"/>
</dbReference>
<dbReference type="PANTHER" id="PTHR30525:SF0">
    <property type="entry name" value="1-DEOXY-D-XYLULOSE 5-PHOSPHATE REDUCTOISOMERASE, CHLOROPLASTIC"/>
    <property type="match status" value="1"/>
</dbReference>
<evidence type="ECO:0000313" key="13">
    <source>
        <dbReference type="EMBL" id="MFL9880373.1"/>
    </source>
</evidence>
<comment type="pathway">
    <text evidence="1 9">Isoprenoid biosynthesis; isopentenyl diphosphate biosynthesis via DXP pathway; isopentenyl diphosphate from 1-deoxy-D-xylulose 5-phosphate: step 1/6.</text>
</comment>
<feature type="binding site" evidence="9">
    <location>
        <position position="181"/>
    </location>
    <ligand>
        <name>1-deoxy-D-xylulose 5-phosphate</name>
        <dbReference type="ChEBI" id="CHEBI:57792"/>
    </ligand>
</feature>
<feature type="binding site" evidence="9">
    <location>
        <position position="151"/>
    </location>
    <ligand>
        <name>1-deoxy-D-xylulose 5-phosphate</name>
        <dbReference type="ChEBI" id="CHEBI:57792"/>
    </ligand>
</feature>
<organism evidence="13 14">
    <name type="scientific">Herbaspirillum rhizosphaerae</name>
    <dbReference type="NCBI Taxonomy" id="346179"/>
    <lineage>
        <taxon>Bacteria</taxon>
        <taxon>Pseudomonadati</taxon>
        <taxon>Pseudomonadota</taxon>
        <taxon>Betaproteobacteria</taxon>
        <taxon>Burkholderiales</taxon>
        <taxon>Oxalobacteraceae</taxon>
        <taxon>Herbaspirillum</taxon>
    </lineage>
</organism>
<dbReference type="Gene3D" id="3.40.50.720">
    <property type="entry name" value="NAD(P)-binding Rossmann-like Domain"/>
    <property type="match status" value="1"/>
</dbReference>
<dbReference type="InterPro" id="IPR003821">
    <property type="entry name" value="DXP_reductoisomerase"/>
</dbReference>
<dbReference type="InterPro" id="IPR026877">
    <property type="entry name" value="DXPR_C"/>
</dbReference>
<feature type="binding site" evidence="9">
    <location>
        <position position="222"/>
    </location>
    <ligand>
        <name>1-deoxy-D-xylulose 5-phosphate</name>
        <dbReference type="ChEBI" id="CHEBI:57792"/>
    </ligand>
</feature>
<feature type="domain" description="1-deoxy-D-xylulose 5-phosphate reductoisomerase N-terminal" evidence="10">
    <location>
        <begin position="4"/>
        <end position="132"/>
    </location>
</feature>
<dbReference type="Proteomes" id="UP001629214">
    <property type="component" value="Unassembled WGS sequence"/>
</dbReference>
<keyword evidence="6 9" id="KW-0464">Manganese</keyword>
<dbReference type="HAMAP" id="MF_00183">
    <property type="entry name" value="DXP_reductoisom"/>
    <property type="match status" value="1"/>
</dbReference>
<feature type="binding site" evidence="9">
    <location>
        <position position="217"/>
    </location>
    <ligand>
        <name>1-deoxy-D-xylulose 5-phosphate</name>
        <dbReference type="ChEBI" id="CHEBI:57792"/>
    </ligand>
</feature>
<keyword evidence="3 9" id="KW-0479">Metal-binding</keyword>
<dbReference type="PIRSF" id="PIRSF006205">
    <property type="entry name" value="Dxp_reductismrs"/>
    <property type="match status" value="1"/>
</dbReference>
<dbReference type="RefSeq" id="WP_408169408.1">
    <property type="nucleotide sequence ID" value="NZ_JAQQFR010000012.1"/>
</dbReference>
<feature type="binding site" evidence="9">
    <location>
        <position position="125"/>
    </location>
    <ligand>
        <name>1-deoxy-D-xylulose 5-phosphate</name>
        <dbReference type="ChEBI" id="CHEBI:57792"/>
    </ligand>
</feature>
<keyword evidence="5 9" id="KW-0560">Oxidoreductase</keyword>
<feature type="binding site" evidence="9">
    <location>
        <position position="126"/>
    </location>
    <ligand>
        <name>NADPH</name>
        <dbReference type="ChEBI" id="CHEBI:57783"/>
    </ligand>
</feature>
<dbReference type="EC" id="1.1.1.267" evidence="9"/>
<feature type="binding site" evidence="9">
    <location>
        <position position="13"/>
    </location>
    <ligand>
        <name>NADPH</name>
        <dbReference type="ChEBI" id="CHEBI:57783"/>
    </ligand>
</feature>
<feature type="binding site" evidence="9">
    <location>
        <position position="12"/>
    </location>
    <ligand>
        <name>NADPH</name>
        <dbReference type="ChEBI" id="CHEBI:57783"/>
    </ligand>
</feature>
<feature type="binding site" evidence="9">
    <location>
        <position position="223"/>
    </location>
    <ligand>
        <name>1-deoxy-D-xylulose 5-phosphate</name>
        <dbReference type="ChEBI" id="CHEBI:57792"/>
    </ligand>
</feature>
<evidence type="ECO:0000256" key="5">
    <source>
        <dbReference type="ARBA" id="ARBA00023002"/>
    </source>
</evidence>
<dbReference type="GO" id="GO:0030604">
    <property type="term" value="F:1-deoxy-D-xylulose-5-phosphate reductoisomerase activity"/>
    <property type="evidence" value="ECO:0007669"/>
    <property type="project" value="UniProtKB-EC"/>
</dbReference>
<accession>A0ABW8ZBW7</accession>
<comment type="caution">
    <text evidence="13">The sequence shown here is derived from an EMBL/GenBank/DDBJ whole genome shotgun (WGS) entry which is preliminary data.</text>
</comment>
<dbReference type="InterPro" id="IPR036169">
    <property type="entry name" value="DXPR_C_sf"/>
</dbReference>
<evidence type="ECO:0000256" key="6">
    <source>
        <dbReference type="ARBA" id="ARBA00023211"/>
    </source>
</evidence>
<evidence type="ECO:0000256" key="3">
    <source>
        <dbReference type="ARBA" id="ARBA00022723"/>
    </source>
</evidence>
<feature type="binding site" evidence="9">
    <location>
        <position position="124"/>
    </location>
    <ligand>
        <name>NADPH</name>
        <dbReference type="ChEBI" id="CHEBI:57783"/>
    </ligand>
</feature>
<evidence type="ECO:0000256" key="2">
    <source>
        <dbReference type="ARBA" id="ARBA00006825"/>
    </source>
</evidence>
<feature type="binding site" evidence="9">
    <location>
        <position position="11"/>
    </location>
    <ligand>
        <name>NADPH</name>
        <dbReference type="ChEBI" id="CHEBI:57783"/>
    </ligand>
</feature>
<reference evidence="13 14" key="1">
    <citation type="journal article" date="2024" name="Chem. Sci.">
        <title>Discovery of megapolipeptins by genome mining of a Burkholderiales bacteria collection.</title>
        <authorList>
            <person name="Paulo B.S."/>
            <person name="Recchia M.J.J."/>
            <person name="Lee S."/>
            <person name="Fergusson C.H."/>
            <person name="Romanowski S.B."/>
            <person name="Hernandez A."/>
            <person name="Krull N."/>
            <person name="Liu D.Y."/>
            <person name="Cavanagh H."/>
            <person name="Bos A."/>
            <person name="Gray C.A."/>
            <person name="Murphy B.T."/>
            <person name="Linington R.G."/>
            <person name="Eustaquio A.S."/>
        </authorList>
    </citation>
    <scope>NUCLEOTIDE SEQUENCE [LARGE SCALE GENOMIC DNA]</scope>
    <source>
        <strain evidence="13 14">RL21-008-BIB-B</strain>
    </source>
</reference>
<evidence type="ECO:0000256" key="7">
    <source>
        <dbReference type="ARBA" id="ARBA00023229"/>
    </source>
</evidence>
<dbReference type="Gene3D" id="1.10.1740.10">
    <property type="match status" value="1"/>
</dbReference>
<sequence length="390" mass="41792">MQAITVLGSTGSIGVSTLDVIARHPDRYQVFALTAHSRVDELAEQCVRFRPKLAVVGTAQAAQALQQKLKSSQLRIEVMYGAQALCDVASADECDIVMAAIVGAAGLASTLAAARTGKKILLANKEALVMSGQLLIDAVAQHKATLLPIDSEHNAIFQCLPHDYRRSLPDAGIAKILLTASGGPFLKRDVSTLDSVTPEEAVAHPKWVMGRKISVDSATMMNKGLEVIEAHWLFGAPADKIEVMIHPQSVIHSMVSYIDGSVLAQLGNPDMRTPIANALAYPERIESGVAQLDLAQIGQLFFERPDFGRFPCLKLAYDALQAGGSSAAILNAANEVAVQAFLNQEIGFRMIDQVIARVMDKLPHGPVADIDALIEQDQQARSIAQSCLSL</sequence>
<evidence type="ECO:0000259" key="11">
    <source>
        <dbReference type="Pfam" id="PF08436"/>
    </source>
</evidence>
<dbReference type="SUPFAM" id="SSF51735">
    <property type="entry name" value="NAD(P)-binding Rossmann-fold domains"/>
    <property type="match status" value="1"/>
</dbReference>
<feature type="binding site" evidence="9">
    <location>
        <position position="152"/>
    </location>
    <ligand>
        <name>1-deoxy-D-xylulose 5-phosphate</name>
        <dbReference type="ChEBI" id="CHEBI:57792"/>
    </ligand>
</feature>
<comment type="similarity">
    <text evidence="2 9">Belongs to the DXR family.</text>
</comment>
<evidence type="ECO:0000259" key="12">
    <source>
        <dbReference type="Pfam" id="PF13288"/>
    </source>
</evidence>
<evidence type="ECO:0000256" key="1">
    <source>
        <dbReference type="ARBA" id="ARBA00005094"/>
    </source>
</evidence>
<evidence type="ECO:0000256" key="8">
    <source>
        <dbReference type="ARBA" id="ARBA00048543"/>
    </source>
</evidence>
<keyword evidence="7 9" id="KW-0414">Isoprene biosynthesis</keyword>
<comment type="cofactor">
    <cofactor evidence="9">
        <name>Mg(2+)</name>
        <dbReference type="ChEBI" id="CHEBI:18420"/>
    </cofactor>
    <cofactor evidence="9">
        <name>Mn(2+)</name>
        <dbReference type="ChEBI" id="CHEBI:29035"/>
    </cofactor>
</comment>
<feature type="binding site" evidence="9">
    <location>
        <position position="226"/>
    </location>
    <ligand>
        <name>Mn(2+)</name>
        <dbReference type="ChEBI" id="CHEBI:29035"/>
    </ligand>
</feature>
<feature type="domain" description="1-deoxy-D-xylulose 5-phosphate reductoisomerase C-terminal" evidence="11">
    <location>
        <begin position="146"/>
        <end position="234"/>
    </location>
</feature>
<comment type="caution">
    <text evidence="9">Lacks conserved residue(s) required for the propagation of feature annotation.</text>
</comment>
<dbReference type="SUPFAM" id="SSF69055">
    <property type="entry name" value="1-deoxy-D-xylulose-5-phosphate reductoisomerase, C-terminal domain"/>
    <property type="match status" value="1"/>
</dbReference>
<keyword evidence="9" id="KW-0460">Magnesium</keyword>
<feature type="domain" description="DXP reductoisomerase C-terminal" evidence="12">
    <location>
        <begin position="266"/>
        <end position="382"/>
    </location>
</feature>
<keyword evidence="4 9" id="KW-0521">NADP</keyword>
<dbReference type="Pfam" id="PF02670">
    <property type="entry name" value="DXP_reductoisom"/>
    <property type="match status" value="1"/>
</dbReference>
<feature type="binding site" evidence="9">
    <location>
        <position position="204"/>
    </location>
    <ligand>
        <name>1-deoxy-D-xylulose 5-phosphate</name>
        <dbReference type="ChEBI" id="CHEBI:57792"/>
    </ligand>
</feature>
<name>A0ABW8ZBW7_9BURK</name>
<dbReference type="InterPro" id="IPR013644">
    <property type="entry name" value="DXP_reductoisomerase_C"/>
</dbReference>
<protein>
    <recommendedName>
        <fullName evidence="9">1-deoxy-D-xylulose 5-phosphate reductoisomerase</fullName>
        <shortName evidence="9">DXP reductoisomerase</shortName>
        <ecNumber evidence="9">1.1.1.267</ecNumber>
    </recommendedName>
    <alternativeName>
        <fullName evidence="9">1-deoxyxylulose-5-phosphate reductoisomerase</fullName>
    </alternativeName>
    <alternativeName>
        <fullName evidence="9">2-C-methyl-D-erythritol 4-phosphate synthase</fullName>
    </alternativeName>
</protein>
<feature type="binding site" evidence="9">
    <location>
        <position position="152"/>
    </location>
    <ligand>
        <name>Mn(2+)</name>
        <dbReference type="ChEBI" id="CHEBI:29035"/>
    </ligand>
</feature>
<dbReference type="NCBIfam" id="NF009114">
    <property type="entry name" value="PRK12464.1"/>
    <property type="match status" value="1"/>
</dbReference>
<gene>
    <name evidence="13" type="primary">ispC</name>
    <name evidence="9" type="synonym">dxr</name>
    <name evidence="13" type="ORF">PQR63_18385</name>
</gene>
<proteinExistence type="inferred from homology"/>
<keyword evidence="14" id="KW-1185">Reference proteome</keyword>
<dbReference type="PANTHER" id="PTHR30525">
    <property type="entry name" value="1-DEOXY-D-XYLULOSE 5-PHOSPHATE REDUCTOISOMERASE"/>
    <property type="match status" value="1"/>
</dbReference>
<feature type="binding site" evidence="9">
    <location>
        <position position="210"/>
    </location>
    <ligand>
        <name>NADPH</name>
        <dbReference type="ChEBI" id="CHEBI:57783"/>
    </ligand>
</feature>
<dbReference type="NCBIfam" id="NF003938">
    <property type="entry name" value="PRK05447.1-1"/>
    <property type="match status" value="1"/>
</dbReference>
<comment type="catalytic activity">
    <reaction evidence="8">
        <text>2-C-methyl-D-erythritol 4-phosphate + NADP(+) = 1-deoxy-D-xylulose 5-phosphate + NADPH + H(+)</text>
        <dbReference type="Rhea" id="RHEA:13717"/>
        <dbReference type="ChEBI" id="CHEBI:15378"/>
        <dbReference type="ChEBI" id="CHEBI:57783"/>
        <dbReference type="ChEBI" id="CHEBI:57792"/>
        <dbReference type="ChEBI" id="CHEBI:58262"/>
        <dbReference type="ChEBI" id="CHEBI:58349"/>
        <dbReference type="EC" id="1.1.1.267"/>
    </reaction>
    <physiologicalReaction direction="right-to-left" evidence="8">
        <dbReference type="Rhea" id="RHEA:13719"/>
    </physiologicalReaction>
</comment>
<dbReference type="EMBL" id="JAQQFR010000012">
    <property type="protein sequence ID" value="MFL9880373.1"/>
    <property type="molecule type" value="Genomic_DNA"/>
</dbReference>
<dbReference type="NCBIfam" id="TIGR00243">
    <property type="entry name" value="Dxr"/>
    <property type="match status" value="1"/>
</dbReference>
<dbReference type="InterPro" id="IPR036291">
    <property type="entry name" value="NAD(P)-bd_dom_sf"/>
</dbReference>
<feature type="binding site" evidence="9">
    <location>
        <position position="150"/>
    </location>
    <ligand>
        <name>Mn(2+)</name>
        <dbReference type="ChEBI" id="CHEBI:29035"/>
    </ligand>
</feature>
<dbReference type="Pfam" id="PF13288">
    <property type="entry name" value="DXPR_C"/>
    <property type="match status" value="1"/>
</dbReference>
<dbReference type="SUPFAM" id="SSF55347">
    <property type="entry name" value="Glyceraldehyde-3-phosphate dehydrogenase-like, C-terminal domain"/>
    <property type="match status" value="1"/>
</dbReference>
<evidence type="ECO:0000256" key="4">
    <source>
        <dbReference type="ARBA" id="ARBA00022857"/>
    </source>
</evidence>